<protein>
    <submittedName>
        <fullName evidence="2">SPOSA6832_01158-mRNA-1:cds</fullName>
    </submittedName>
</protein>
<evidence type="ECO:0000259" key="1">
    <source>
        <dbReference type="SMART" id="SM00672"/>
    </source>
</evidence>
<feature type="non-terminal residue" evidence="2">
    <location>
        <position position="1"/>
    </location>
</feature>
<evidence type="ECO:0000313" key="2">
    <source>
        <dbReference type="EMBL" id="CEQ39623.1"/>
    </source>
</evidence>
<dbReference type="OrthoDB" id="541052at2759"/>
<dbReference type="SMART" id="SM00672">
    <property type="entry name" value="CAP10"/>
    <property type="match status" value="1"/>
</dbReference>
<sequence>MQNRVVLVDEYDQIHDDLLPFRSLSPSELRRRASSLQKDASLPWHKHTFGLRVKSGVVSKVSGAGGGEGGARGEDLMDLLGEFSEMLPDLDLRFAGGDEAMVVISGEARERHEEYARDGRCALSPLVIPSHSRTDDRSYLVLGESASYEVLEPTGYSPWDSLCRPNSTARRAAQALPTAAPSAGPNLRSFVSIEHSAAMDLCEHPELRELNGVTSWSGPRPYLLYPIFSFAKTSVHADLLVPSISNDFYTEVGRDPTWEQKKHNKVLWRGENTGAWHAKGSGWKNTQRARLVALANSREGISLVHFADPASDDALRLASAATSSLTAHYLDIAYSGRPIQCSAKDKTCANLQWDPSLRWEKEMPPEEENGYKYVVDVDANYQSGRFKRLMSSRSLVFKSTIFPEWWSRRIMPWYHYIPIKSDYSDLLDVAAFFIGAPDGTGAHDQLAKRLAANGKTWADTHWREADMAAYMFRLYLEYARLIGRDEKNPHSMDYVA</sequence>
<organism evidence="2 3">
    <name type="scientific">Sporidiobolus salmonicolor</name>
    <name type="common">Yeast-like fungus</name>
    <name type="synonym">Sporobolomyces salmonicolor</name>
    <dbReference type="NCBI Taxonomy" id="5005"/>
    <lineage>
        <taxon>Eukaryota</taxon>
        <taxon>Fungi</taxon>
        <taxon>Dikarya</taxon>
        <taxon>Basidiomycota</taxon>
        <taxon>Pucciniomycotina</taxon>
        <taxon>Microbotryomycetes</taxon>
        <taxon>Sporidiobolales</taxon>
        <taxon>Sporidiobolaceae</taxon>
        <taxon>Sporobolomyces</taxon>
    </lineage>
</organism>
<keyword evidence="3" id="KW-1185">Reference proteome</keyword>
<dbReference type="InterPro" id="IPR006598">
    <property type="entry name" value="CAP10"/>
</dbReference>
<accession>A0A0D6EIJ7</accession>
<feature type="domain" description="Glycosyl transferase CAP10" evidence="1">
    <location>
        <begin position="195"/>
        <end position="485"/>
    </location>
</feature>
<gene>
    <name evidence="2" type="primary">SPOSA6832_01158</name>
</gene>
<reference evidence="3" key="1">
    <citation type="submission" date="2015-02" db="EMBL/GenBank/DDBJ databases">
        <authorList>
            <person name="Gon?alves P."/>
        </authorList>
    </citation>
    <scope>NUCLEOTIDE SEQUENCE [LARGE SCALE GENOMIC DNA]</scope>
</reference>
<dbReference type="PANTHER" id="PTHR12203">
    <property type="entry name" value="KDEL LYS-ASP-GLU-LEU CONTAINING - RELATED"/>
    <property type="match status" value="1"/>
</dbReference>
<dbReference type="Pfam" id="PF05686">
    <property type="entry name" value="Glyco_transf_90"/>
    <property type="match status" value="1"/>
</dbReference>
<dbReference type="Proteomes" id="UP000243876">
    <property type="component" value="Unassembled WGS sequence"/>
</dbReference>
<dbReference type="InterPro" id="IPR051091">
    <property type="entry name" value="O-Glucosyltr/Glycosyltrsf_90"/>
</dbReference>
<dbReference type="PANTHER" id="PTHR12203:SF118">
    <property type="entry name" value="BETA-1,2-XYLOSYLTRANSFERASE 1"/>
    <property type="match status" value="1"/>
</dbReference>
<name>A0A0D6EIJ7_SPOSA</name>
<evidence type="ECO:0000313" key="3">
    <source>
        <dbReference type="Proteomes" id="UP000243876"/>
    </source>
</evidence>
<dbReference type="AlphaFoldDB" id="A0A0D6EIJ7"/>
<proteinExistence type="predicted"/>
<dbReference type="EMBL" id="CENE01000003">
    <property type="protein sequence ID" value="CEQ39623.1"/>
    <property type="molecule type" value="Genomic_DNA"/>
</dbReference>